<gene>
    <name evidence="2" type="ORF">BDP27DRAFT_703207</name>
</gene>
<organism evidence="2 3">
    <name type="scientific">Rhodocollybia butyracea</name>
    <dbReference type="NCBI Taxonomy" id="206335"/>
    <lineage>
        <taxon>Eukaryota</taxon>
        <taxon>Fungi</taxon>
        <taxon>Dikarya</taxon>
        <taxon>Basidiomycota</taxon>
        <taxon>Agaricomycotina</taxon>
        <taxon>Agaricomycetes</taxon>
        <taxon>Agaricomycetidae</taxon>
        <taxon>Agaricales</taxon>
        <taxon>Marasmiineae</taxon>
        <taxon>Omphalotaceae</taxon>
        <taxon>Rhodocollybia</taxon>
    </lineage>
</organism>
<accession>A0A9P5UE42</accession>
<protein>
    <submittedName>
        <fullName evidence="2">Uncharacterized protein</fullName>
    </submittedName>
</protein>
<keyword evidence="3" id="KW-1185">Reference proteome</keyword>
<dbReference type="AlphaFoldDB" id="A0A9P5UE42"/>
<reference evidence="2" key="1">
    <citation type="submission" date="2020-11" db="EMBL/GenBank/DDBJ databases">
        <authorList>
            <consortium name="DOE Joint Genome Institute"/>
            <person name="Ahrendt S."/>
            <person name="Riley R."/>
            <person name="Andreopoulos W."/>
            <person name="Labutti K."/>
            <person name="Pangilinan J."/>
            <person name="Ruiz-Duenas F.J."/>
            <person name="Barrasa J.M."/>
            <person name="Sanchez-Garcia M."/>
            <person name="Camarero S."/>
            <person name="Miyauchi S."/>
            <person name="Serrano A."/>
            <person name="Linde D."/>
            <person name="Babiker R."/>
            <person name="Drula E."/>
            <person name="Ayuso-Fernandez I."/>
            <person name="Pacheco R."/>
            <person name="Padilla G."/>
            <person name="Ferreira P."/>
            <person name="Barriuso J."/>
            <person name="Kellner H."/>
            <person name="Castanera R."/>
            <person name="Alfaro M."/>
            <person name="Ramirez L."/>
            <person name="Pisabarro A.G."/>
            <person name="Kuo A."/>
            <person name="Tritt A."/>
            <person name="Lipzen A."/>
            <person name="He G."/>
            <person name="Yan M."/>
            <person name="Ng V."/>
            <person name="Cullen D."/>
            <person name="Martin F."/>
            <person name="Rosso M.-N."/>
            <person name="Henrissat B."/>
            <person name="Hibbett D."/>
            <person name="Martinez A.T."/>
            <person name="Grigoriev I.V."/>
        </authorList>
    </citation>
    <scope>NUCLEOTIDE SEQUENCE</scope>
    <source>
        <strain evidence="2">AH 40177</strain>
    </source>
</reference>
<feature type="transmembrane region" description="Helical" evidence="1">
    <location>
        <begin position="12"/>
        <end position="37"/>
    </location>
</feature>
<proteinExistence type="predicted"/>
<keyword evidence="1" id="KW-1133">Transmembrane helix</keyword>
<keyword evidence="1" id="KW-0472">Membrane</keyword>
<dbReference type="EMBL" id="JADNRY010000005">
    <property type="protein sequence ID" value="KAF9076845.1"/>
    <property type="molecule type" value="Genomic_DNA"/>
</dbReference>
<evidence type="ECO:0000313" key="2">
    <source>
        <dbReference type="EMBL" id="KAF9076845.1"/>
    </source>
</evidence>
<comment type="caution">
    <text evidence="2">The sequence shown here is derived from an EMBL/GenBank/DDBJ whole genome shotgun (WGS) entry which is preliminary data.</text>
</comment>
<keyword evidence="1" id="KW-0812">Transmembrane</keyword>
<sequence>MVVWLSGIQQQAIAIVWSWFITLPVTQVGHLGSPFLYSGPMMRILSGVSHRSGFPSLTFSALVLQPSAVDPHRHHSPPHLCYSHYLHTLITQL</sequence>
<evidence type="ECO:0000313" key="3">
    <source>
        <dbReference type="Proteomes" id="UP000772434"/>
    </source>
</evidence>
<name>A0A9P5UE42_9AGAR</name>
<dbReference type="Proteomes" id="UP000772434">
    <property type="component" value="Unassembled WGS sequence"/>
</dbReference>
<evidence type="ECO:0000256" key="1">
    <source>
        <dbReference type="SAM" id="Phobius"/>
    </source>
</evidence>